<dbReference type="NCBIfam" id="NF005486">
    <property type="entry name" value="PRK07093.1"/>
    <property type="match status" value="1"/>
</dbReference>
<reference evidence="2 3" key="1">
    <citation type="submission" date="2019-05" db="EMBL/GenBank/DDBJ databases">
        <title>Arcobacter cibarius and Arcobacter thereius providing challenges in identification an antibiotic susceptibility and Quinolone resistance.</title>
        <authorList>
            <person name="Busch A."/>
            <person name="Hanel I."/>
            <person name="Hotzel H."/>
            <person name="Tomaso H."/>
        </authorList>
    </citation>
    <scope>NUCLEOTIDE SEQUENCE [LARGE SCALE GENOMIC DNA]</scope>
    <source>
        <strain evidence="2 3">17CS1191_2</strain>
    </source>
</reference>
<dbReference type="InterPro" id="IPR015890">
    <property type="entry name" value="Chorismate_C"/>
</dbReference>
<organism evidence="2 3">
    <name type="scientific">Aliarcobacter thereius</name>
    <dbReference type="NCBI Taxonomy" id="544718"/>
    <lineage>
        <taxon>Bacteria</taxon>
        <taxon>Pseudomonadati</taxon>
        <taxon>Campylobacterota</taxon>
        <taxon>Epsilonproteobacteria</taxon>
        <taxon>Campylobacterales</taxon>
        <taxon>Arcobacteraceae</taxon>
        <taxon>Aliarcobacter</taxon>
    </lineage>
</organism>
<comment type="caution">
    <text evidence="2">The sequence shown here is derived from an EMBL/GenBank/DDBJ whole genome shotgun (WGS) entry which is preliminary data.</text>
</comment>
<proteinExistence type="predicted"/>
<accession>A0A5R9HAQ7</accession>
<dbReference type="InterPro" id="IPR019999">
    <property type="entry name" value="Anth_synth_I-like"/>
</dbReference>
<dbReference type="Pfam" id="PF00425">
    <property type="entry name" value="Chorismate_bind"/>
    <property type="match status" value="1"/>
</dbReference>
<dbReference type="Gene3D" id="3.60.120.10">
    <property type="entry name" value="Anthranilate synthase"/>
    <property type="match status" value="1"/>
</dbReference>
<evidence type="ECO:0000259" key="1">
    <source>
        <dbReference type="Pfam" id="PF00425"/>
    </source>
</evidence>
<sequence length="344" mass="39983">MSSFRTSYKWSCNKSCNIKKTNTKLLKAFVDKLNLYGSNKEPFYFLISYDLNEFYIEKLKENNQNIKFEIDANSLQNSCIKKYYLNKYPISFYEYKDKLNTVLNEIKDGNSYLLNLTSKTKIDTNFSLDEIYENANSLLKLRVKTEKNDFVCFSPEKFVDIIDNKIYTYPMKGTIDSSIEDAKNKLMNDAKELAEHTMVVDLLRNDLGQIAKDIKVEEFRYISKIKTKENELFQTSSRISGKLESNCYENLGNIFEKLLPAGSITGTPKKSTIDILKRVENYDRGFYTGIFGYFDGKILQSFVLIRYIEKIEGELFYKSGGGITADSDVNLEYEELINKVYLPF</sequence>
<dbReference type="PRINTS" id="PR00095">
    <property type="entry name" value="ANTSNTHASEI"/>
</dbReference>
<dbReference type="SUPFAM" id="SSF56322">
    <property type="entry name" value="ADC synthase"/>
    <property type="match status" value="1"/>
</dbReference>
<dbReference type="GO" id="GO:0000162">
    <property type="term" value="P:L-tryptophan biosynthetic process"/>
    <property type="evidence" value="ECO:0007669"/>
    <property type="project" value="TreeGrafter"/>
</dbReference>
<dbReference type="PANTHER" id="PTHR11236">
    <property type="entry name" value="AMINOBENZOATE/ANTHRANILATE SYNTHASE"/>
    <property type="match status" value="1"/>
</dbReference>
<keyword evidence="2" id="KW-0808">Transferase</keyword>
<feature type="domain" description="Chorismate-utilising enzyme C-terminal" evidence="1">
    <location>
        <begin position="94"/>
        <end position="339"/>
    </location>
</feature>
<dbReference type="PANTHER" id="PTHR11236:SF50">
    <property type="entry name" value="AMINODEOXYCHORISMATE SYNTHASE COMPONENT 1"/>
    <property type="match status" value="1"/>
</dbReference>
<keyword evidence="2" id="KW-0032">Aminotransferase</keyword>
<name>A0A5R9HAQ7_9BACT</name>
<dbReference type="EMBL" id="VBUF01000001">
    <property type="protein sequence ID" value="TLS73163.1"/>
    <property type="molecule type" value="Genomic_DNA"/>
</dbReference>
<dbReference type="EC" id="2.6.1.85" evidence="2"/>
<dbReference type="GO" id="GO:0046820">
    <property type="term" value="F:4-amino-4-deoxychorismate synthase activity"/>
    <property type="evidence" value="ECO:0007669"/>
    <property type="project" value="UniProtKB-EC"/>
</dbReference>
<protein>
    <submittedName>
        <fullName evidence="2">Aminodeoxychorismate synthase component I</fullName>
        <ecNumber evidence="2">2.6.1.85</ecNumber>
    </submittedName>
</protein>
<gene>
    <name evidence="2" type="ORF">FE246_01375</name>
</gene>
<evidence type="ECO:0000313" key="3">
    <source>
        <dbReference type="Proteomes" id="UP000308001"/>
    </source>
</evidence>
<dbReference type="Proteomes" id="UP000308001">
    <property type="component" value="Unassembled WGS sequence"/>
</dbReference>
<dbReference type="AlphaFoldDB" id="A0A5R9HAQ7"/>
<evidence type="ECO:0000313" key="2">
    <source>
        <dbReference type="EMBL" id="TLS73163.1"/>
    </source>
</evidence>
<dbReference type="InterPro" id="IPR005801">
    <property type="entry name" value="ADC_synthase"/>
</dbReference>
<dbReference type="OrthoDB" id="9803598at2"/>